<dbReference type="EMBL" id="JASSZA010000011">
    <property type="protein sequence ID" value="KAK2098665.1"/>
    <property type="molecule type" value="Genomic_DNA"/>
</dbReference>
<evidence type="ECO:0000313" key="3">
    <source>
        <dbReference type="Proteomes" id="UP001266305"/>
    </source>
</evidence>
<organism evidence="2 3">
    <name type="scientific">Saguinus oedipus</name>
    <name type="common">Cotton-top tamarin</name>
    <name type="synonym">Oedipomidas oedipus</name>
    <dbReference type="NCBI Taxonomy" id="9490"/>
    <lineage>
        <taxon>Eukaryota</taxon>
        <taxon>Metazoa</taxon>
        <taxon>Chordata</taxon>
        <taxon>Craniata</taxon>
        <taxon>Vertebrata</taxon>
        <taxon>Euteleostomi</taxon>
        <taxon>Mammalia</taxon>
        <taxon>Eutheria</taxon>
        <taxon>Euarchontoglires</taxon>
        <taxon>Primates</taxon>
        <taxon>Haplorrhini</taxon>
        <taxon>Platyrrhini</taxon>
        <taxon>Cebidae</taxon>
        <taxon>Callitrichinae</taxon>
        <taxon>Saguinus</taxon>
    </lineage>
</organism>
<gene>
    <name evidence="2" type="ORF">P7K49_024116</name>
</gene>
<reference evidence="2 3" key="1">
    <citation type="submission" date="2023-05" db="EMBL/GenBank/DDBJ databases">
        <title>B98-5 Cell Line De Novo Hybrid Assembly: An Optical Mapping Approach.</title>
        <authorList>
            <person name="Kananen K."/>
            <person name="Auerbach J.A."/>
            <person name="Kautto E."/>
            <person name="Blachly J.S."/>
        </authorList>
    </citation>
    <scope>NUCLEOTIDE SEQUENCE [LARGE SCALE GENOMIC DNA]</scope>
    <source>
        <strain evidence="2">B95-8</strain>
        <tissue evidence="2">Cell line</tissue>
    </source>
</reference>
<keyword evidence="3" id="KW-1185">Reference proteome</keyword>
<evidence type="ECO:0000256" key="1">
    <source>
        <dbReference type="SAM" id="MobiDB-lite"/>
    </source>
</evidence>
<accession>A0ABQ9UPD1</accession>
<evidence type="ECO:0000313" key="2">
    <source>
        <dbReference type="EMBL" id="KAK2098665.1"/>
    </source>
</evidence>
<dbReference type="Proteomes" id="UP001266305">
    <property type="component" value="Unassembled WGS sequence"/>
</dbReference>
<comment type="caution">
    <text evidence="2">The sequence shown here is derived from an EMBL/GenBank/DDBJ whole genome shotgun (WGS) entry which is preliminary data.</text>
</comment>
<sequence>MLFAVSSEMTRRGLPHRGSAGEPGLGMGTEGDKSSPAKGWAGIESPSGTNRAGRKHRLPFTDGPGLWCLVPRTNALRVWVGGLLPSSLRRPQSCPPLGLCPLILARPFEPRRGGPEPAQPEETAFPAQRPTLSYKPQKCFNLHRQSLEVGRSAAWWAPPSLFPHGIGRPGHTFPSCSSCPSLTAKSASPFPFPRTYVLLSPRNPLLPPIHPGFGVWYEKHIMFLSPDGKSELINLPMENRVLQGTTLIK</sequence>
<name>A0ABQ9UPD1_SAGOE</name>
<protein>
    <submittedName>
        <fullName evidence="2">Uncharacterized protein</fullName>
    </submittedName>
</protein>
<proteinExistence type="predicted"/>
<feature type="region of interest" description="Disordered" evidence="1">
    <location>
        <begin position="1"/>
        <end position="57"/>
    </location>
</feature>